<evidence type="ECO:0000256" key="1">
    <source>
        <dbReference type="SAM" id="MobiDB-lite"/>
    </source>
</evidence>
<feature type="compositionally biased region" description="Low complexity" evidence="1">
    <location>
        <begin position="123"/>
        <end position="134"/>
    </location>
</feature>
<gene>
    <name evidence="3" type="ORF">D8674_026440</name>
</gene>
<feature type="compositionally biased region" description="Pro residues" evidence="1">
    <location>
        <begin position="77"/>
        <end position="96"/>
    </location>
</feature>
<keyword evidence="2" id="KW-0732">Signal</keyword>
<feature type="compositionally biased region" description="Pro residues" evidence="1">
    <location>
        <begin position="135"/>
        <end position="194"/>
    </location>
</feature>
<feature type="region of interest" description="Disordered" evidence="1">
    <location>
        <begin position="254"/>
        <end position="287"/>
    </location>
</feature>
<comment type="caution">
    <text evidence="3">The sequence shown here is derived from an EMBL/GenBank/DDBJ whole genome shotgun (WGS) entry which is preliminary data.</text>
</comment>
<evidence type="ECO:0000256" key="2">
    <source>
        <dbReference type="SAM" id="SignalP"/>
    </source>
</evidence>
<organism evidence="3 4">
    <name type="scientific">Pyrus ussuriensis x Pyrus communis</name>
    <dbReference type="NCBI Taxonomy" id="2448454"/>
    <lineage>
        <taxon>Eukaryota</taxon>
        <taxon>Viridiplantae</taxon>
        <taxon>Streptophyta</taxon>
        <taxon>Embryophyta</taxon>
        <taxon>Tracheophyta</taxon>
        <taxon>Spermatophyta</taxon>
        <taxon>Magnoliopsida</taxon>
        <taxon>eudicotyledons</taxon>
        <taxon>Gunneridae</taxon>
        <taxon>Pentapetalae</taxon>
        <taxon>rosids</taxon>
        <taxon>fabids</taxon>
        <taxon>Rosales</taxon>
        <taxon>Rosaceae</taxon>
        <taxon>Amygdaloideae</taxon>
        <taxon>Maleae</taxon>
        <taxon>Pyrus</taxon>
    </lineage>
</organism>
<reference evidence="3 4" key="1">
    <citation type="submission" date="2019-09" db="EMBL/GenBank/DDBJ databases">
        <authorList>
            <person name="Ou C."/>
        </authorList>
    </citation>
    <scope>NUCLEOTIDE SEQUENCE [LARGE SCALE GENOMIC DNA]</scope>
    <source>
        <strain evidence="3">S2</strain>
        <tissue evidence="3">Leaf</tissue>
    </source>
</reference>
<dbReference type="PANTHER" id="PTHR31656">
    <property type="entry name" value="ROOT CAP DOMAIN-CONTAINING PROTEIN"/>
    <property type="match status" value="1"/>
</dbReference>
<sequence length="540" mass="58078">MAHYKMQVLVPILLLMITAVAEAKTPPGIAKNPSNARCSIKKYKHCDNLVHVCPKFCPDQCTVECVSCKPICSGGSSPPPASPTPPTPSPTPPTKTPTPQTYYSPPPPTTSPTPPLSPPTPTTPTIIPTPRTYYSPPPPKTNTTPPLSPPPSTPTPPTTTPTPPTKTPTPPTYSPPPPKTNPTPPLSPPTPTTPTPQLQLLHHQLQLPHLHPPLQHLLHHQLQLPNLHPPLQHLNDTKLPSSYPYPIFAVTSFTPSSNPPSSPSPPTPSPPTSSSPPPPTPTSPKKAKCKNKNYPQCYNIQHVCPTACSGGCEDDCVTCKPVCKCDQPGAVCQDPHFIGGDGITFYFHGKKNHDFCLLSDSNLHINAHFIGRRNHNMKRDFTWVQSIAILFGKHQLFIGAQKTAIWDDATDRLALSFDGVPITLPKSEGARWQSISVPTVSLGRVSGTNNVMVEVEGSFRITAKVVPITEQDSRVHNYGITKDDTFAHLDLGLLATDCAAARFSGSNVGSESEANSLEDLELPSMSCASGMDGRGVVCKR</sequence>
<feature type="region of interest" description="Disordered" evidence="1">
    <location>
        <begin position="75"/>
        <end position="196"/>
    </location>
</feature>
<evidence type="ECO:0000313" key="3">
    <source>
        <dbReference type="EMBL" id="KAB2635906.1"/>
    </source>
</evidence>
<reference evidence="4" key="2">
    <citation type="submission" date="2019-10" db="EMBL/GenBank/DDBJ databases">
        <title>A de novo genome assembly of a pear dwarfing rootstock.</title>
        <authorList>
            <person name="Wang F."/>
            <person name="Wang J."/>
            <person name="Li S."/>
            <person name="Zhang Y."/>
            <person name="Fang M."/>
            <person name="Ma L."/>
            <person name="Zhao Y."/>
            <person name="Jiang S."/>
        </authorList>
    </citation>
    <scope>NUCLEOTIDE SEQUENCE [LARGE SCALE GENOMIC DNA]</scope>
</reference>
<dbReference type="EMBL" id="SMOL01000004">
    <property type="protein sequence ID" value="KAB2635906.1"/>
    <property type="molecule type" value="Genomic_DNA"/>
</dbReference>
<accession>A0A5N5I6W9</accession>
<protein>
    <submittedName>
        <fullName evidence="3">Zonadhesin-like</fullName>
    </submittedName>
</protein>
<dbReference type="AlphaFoldDB" id="A0A5N5I6W9"/>
<feature type="compositionally biased region" description="Pro residues" evidence="1">
    <location>
        <begin position="257"/>
        <end position="282"/>
    </location>
</feature>
<dbReference type="OrthoDB" id="2012132at2759"/>
<feature type="compositionally biased region" description="Pro residues" evidence="1">
    <location>
        <begin position="104"/>
        <end position="122"/>
    </location>
</feature>
<keyword evidence="4" id="KW-1185">Reference proteome</keyword>
<feature type="signal peptide" evidence="2">
    <location>
        <begin position="1"/>
        <end position="23"/>
    </location>
</feature>
<dbReference type="PRINTS" id="PR01217">
    <property type="entry name" value="PRICHEXTENSN"/>
</dbReference>
<evidence type="ECO:0000313" key="4">
    <source>
        <dbReference type="Proteomes" id="UP000327157"/>
    </source>
</evidence>
<name>A0A5N5I6W9_9ROSA</name>
<feature type="chain" id="PRO_5024347733" evidence="2">
    <location>
        <begin position="24"/>
        <end position="540"/>
    </location>
</feature>
<dbReference type="Proteomes" id="UP000327157">
    <property type="component" value="Chromosome 5"/>
</dbReference>
<reference evidence="3 4" key="3">
    <citation type="submission" date="2019-11" db="EMBL/GenBank/DDBJ databases">
        <title>A de novo genome assembly of a pear dwarfing rootstock.</title>
        <authorList>
            <person name="Wang F."/>
            <person name="Wang J."/>
            <person name="Li S."/>
            <person name="Zhang Y."/>
            <person name="Fang M."/>
            <person name="Ma L."/>
            <person name="Zhao Y."/>
            <person name="Jiang S."/>
        </authorList>
    </citation>
    <scope>NUCLEOTIDE SEQUENCE [LARGE SCALE GENOMIC DNA]</scope>
    <source>
        <strain evidence="3">S2</strain>
        <tissue evidence="3">Leaf</tissue>
    </source>
</reference>
<proteinExistence type="predicted"/>